<keyword evidence="3" id="KW-0547">Nucleotide-binding</keyword>
<dbReference type="Pfam" id="PF17776">
    <property type="entry name" value="NLRC4_HD2"/>
    <property type="match status" value="1"/>
</dbReference>
<feature type="region of interest" description="Disordered" evidence="5">
    <location>
        <begin position="125"/>
        <end position="163"/>
    </location>
</feature>
<dbReference type="InterPro" id="IPR032675">
    <property type="entry name" value="LRR_dom_sf"/>
</dbReference>
<dbReference type="InterPro" id="IPR001611">
    <property type="entry name" value="Leu-rich_rpt"/>
</dbReference>
<dbReference type="PROSITE" id="PS50837">
    <property type="entry name" value="NACHT"/>
    <property type="match status" value="1"/>
</dbReference>
<evidence type="ECO:0000256" key="5">
    <source>
        <dbReference type="SAM" id="MobiDB-lite"/>
    </source>
</evidence>
<feature type="region of interest" description="Disordered" evidence="5">
    <location>
        <begin position="1007"/>
        <end position="1026"/>
    </location>
</feature>
<evidence type="ECO:0000313" key="8">
    <source>
        <dbReference type="Proteomes" id="UP000050525"/>
    </source>
</evidence>
<dbReference type="eggNOG" id="KOG4308">
    <property type="taxonomic scope" value="Eukaryota"/>
</dbReference>
<dbReference type="Gene3D" id="3.40.50.300">
    <property type="entry name" value="P-loop containing nucleotide triphosphate hydrolases"/>
    <property type="match status" value="1"/>
</dbReference>
<name>A0A151MRJ9_ALLMI</name>
<keyword evidence="4" id="KW-0067">ATP-binding</keyword>
<dbReference type="SUPFAM" id="SSF52047">
    <property type="entry name" value="RNI-like"/>
    <property type="match status" value="3"/>
</dbReference>
<feature type="domain" description="NACHT" evidence="6">
    <location>
        <begin position="257"/>
        <end position="393"/>
    </location>
</feature>
<dbReference type="InterPro" id="IPR027417">
    <property type="entry name" value="P-loop_NTPase"/>
</dbReference>
<evidence type="ECO:0000256" key="2">
    <source>
        <dbReference type="ARBA" id="ARBA00022737"/>
    </source>
</evidence>
<dbReference type="EMBL" id="AKHW03005442">
    <property type="protein sequence ID" value="KYO27030.1"/>
    <property type="molecule type" value="Genomic_DNA"/>
</dbReference>
<gene>
    <name evidence="7" type="primary">NLRC5</name>
    <name evidence="7" type="ORF">Y1Q_0018195</name>
</gene>
<keyword evidence="8" id="KW-1185">Reference proteome</keyword>
<dbReference type="InterPro" id="IPR041210">
    <property type="entry name" value="NLRC5_atypical_Card"/>
</dbReference>
<feature type="compositionally biased region" description="Polar residues" evidence="5">
    <location>
        <begin position="125"/>
        <end position="139"/>
    </location>
</feature>
<dbReference type="SMART" id="SM00367">
    <property type="entry name" value="LRR_CC"/>
    <property type="match status" value="12"/>
</dbReference>
<dbReference type="PANTHER" id="PTHR47189">
    <property type="entry name" value="MHC CLASS II TRANSACTIVATOR"/>
    <property type="match status" value="1"/>
</dbReference>
<dbReference type="Gene3D" id="3.80.10.10">
    <property type="entry name" value="Ribonuclease Inhibitor"/>
    <property type="match status" value="5"/>
</dbReference>
<dbReference type="InterPro" id="IPR041267">
    <property type="entry name" value="NLRP_HD2"/>
</dbReference>
<dbReference type="GO" id="GO:0005524">
    <property type="term" value="F:ATP binding"/>
    <property type="evidence" value="ECO:0007669"/>
    <property type="project" value="UniProtKB-KW"/>
</dbReference>
<comment type="caution">
    <text evidence="7">The sequence shown here is derived from an EMBL/GenBank/DDBJ whole genome shotgun (WGS) entry which is preliminary data.</text>
</comment>
<evidence type="ECO:0000256" key="4">
    <source>
        <dbReference type="ARBA" id="ARBA00022840"/>
    </source>
</evidence>
<dbReference type="InterPro" id="IPR006553">
    <property type="entry name" value="Leu-rich_rpt_Cys-con_subtyp"/>
</dbReference>
<dbReference type="GO" id="GO:0045345">
    <property type="term" value="P:positive regulation of MHC class I biosynthetic process"/>
    <property type="evidence" value="ECO:0007669"/>
    <property type="project" value="TreeGrafter"/>
</dbReference>
<keyword evidence="2" id="KW-0677">Repeat</keyword>
<dbReference type="Pfam" id="PF05729">
    <property type="entry name" value="NACHT"/>
    <property type="match status" value="1"/>
</dbReference>
<accession>A0A151MRJ9</accession>
<dbReference type="InterPro" id="IPR007111">
    <property type="entry name" value="NACHT_NTPase"/>
</dbReference>
<evidence type="ECO:0000256" key="3">
    <source>
        <dbReference type="ARBA" id="ARBA00022741"/>
    </source>
</evidence>
<organism evidence="7 8">
    <name type="scientific">Alligator mississippiensis</name>
    <name type="common">American alligator</name>
    <dbReference type="NCBI Taxonomy" id="8496"/>
    <lineage>
        <taxon>Eukaryota</taxon>
        <taxon>Metazoa</taxon>
        <taxon>Chordata</taxon>
        <taxon>Craniata</taxon>
        <taxon>Vertebrata</taxon>
        <taxon>Euteleostomi</taxon>
        <taxon>Archelosauria</taxon>
        <taxon>Archosauria</taxon>
        <taxon>Crocodylia</taxon>
        <taxon>Alligatoridae</taxon>
        <taxon>Alligatorinae</taxon>
        <taxon>Alligator</taxon>
    </lineage>
</organism>
<evidence type="ECO:0000259" key="6">
    <source>
        <dbReference type="PROSITE" id="PS50837"/>
    </source>
</evidence>
<dbReference type="GO" id="GO:0045348">
    <property type="term" value="P:positive regulation of MHC class II biosynthetic process"/>
    <property type="evidence" value="ECO:0007669"/>
    <property type="project" value="TreeGrafter"/>
</dbReference>
<dbReference type="Pfam" id="PF18461">
    <property type="entry name" value="Atypical_Card"/>
    <property type="match status" value="1"/>
</dbReference>
<protein>
    <submittedName>
        <fullName evidence="7">Protein NLRC5 isoform A</fullName>
    </submittedName>
</protein>
<dbReference type="Proteomes" id="UP000050525">
    <property type="component" value="Unassembled WGS sequence"/>
</dbReference>
<dbReference type="Gene3D" id="1.10.533.20">
    <property type="match status" value="1"/>
</dbReference>
<dbReference type="GO" id="GO:0045944">
    <property type="term" value="P:positive regulation of transcription by RNA polymerase II"/>
    <property type="evidence" value="ECO:0007669"/>
    <property type="project" value="TreeGrafter"/>
</dbReference>
<evidence type="ECO:0000313" key="7">
    <source>
        <dbReference type="EMBL" id="KYO27030.1"/>
    </source>
</evidence>
<feature type="compositionally biased region" description="Basic and acidic residues" evidence="5">
    <location>
        <begin position="154"/>
        <end position="163"/>
    </location>
</feature>
<proteinExistence type="predicted"/>
<feature type="compositionally biased region" description="Polar residues" evidence="5">
    <location>
        <begin position="1007"/>
        <end position="1024"/>
    </location>
</feature>
<dbReference type="PANTHER" id="PTHR47189:SF1">
    <property type="entry name" value="MHC CLASS II TRANSACTIVATOR"/>
    <property type="match status" value="1"/>
</dbReference>
<dbReference type="Pfam" id="PF13516">
    <property type="entry name" value="LRR_6"/>
    <property type="match status" value="10"/>
</dbReference>
<reference evidence="7 8" key="1">
    <citation type="journal article" date="2012" name="Genome Biol.">
        <title>Sequencing three crocodilian genomes to illuminate the evolution of archosaurs and amniotes.</title>
        <authorList>
            <person name="St John J.A."/>
            <person name="Braun E.L."/>
            <person name="Isberg S.R."/>
            <person name="Miles L.G."/>
            <person name="Chong A.Y."/>
            <person name="Gongora J."/>
            <person name="Dalzell P."/>
            <person name="Moran C."/>
            <person name="Bed'hom B."/>
            <person name="Abzhanov A."/>
            <person name="Burgess S.C."/>
            <person name="Cooksey A.M."/>
            <person name="Castoe T.A."/>
            <person name="Crawford N.G."/>
            <person name="Densmore L.D."/>
            <person name="Drew J.C."/>
            <person name="Edwards S.V."/>
            <person name="Faircloth B.C."/>
            <person name="Fujita M.K."/>
            <person name="Greenwold M.J."/>
            <person name="Hoffmann F.G."/>
            <person name="Howard J.M."/>
            <person name="Iguchi T."/>
            <person name="Janes D.E."/>
            <person name="Khan S.Y."/>
            <person name="Kohno S."/>
            <person name="de Koning A.J."/>
            <person name="Lance S.L."/>
            <person name="McCarthy F.M."/>
            <person name="McCormack J.E."/>
            <person name="Merchant M.E."/>
            <person name="Peterson D.G."/>
            <person name="Pollock D.D."/>
            <person name="Pourmand N."/>
            <person name="Raney B.J."/>
            <person name="Roessler K.A."/>
            <person name="Sanford J.R."/>
            <person name="Sawyer R.H."/>
            <person name="Schmidt C.J."/>
            <person name="Triplett E.W."/>
            <person name="Tuberville T.D."/>
            <person name="Venegas-Anaya M."/>
            <person name="Howard J.T."/>
            <person name="Jarvis E.D."/>
            <person name="Guillette L.J.Jr."/>
            <person name="Glenn T.C."/>
            <person name="Green R.E."/>
            <person name="Ray D.A."/>
        </authorList>
    </citation>
    <scope>NUCLEOTIDE SEQUENCE [LARGE SCALE GENOMIC DNA]</scope>
    <source>
        <strain evidence="7">KSC_2009_1</strain>
    </source>
</reference>
<sequence length="1877" mass="211226">MCGQTMLRCSTTCFPGTALEPNRVPLQMDDLDLQHVIAKVRPQLVEFLSHNSEWLIMKAKHFLPLVDLKYVDDITDCKQKVSELLDRLENVELTIQKQFVQCICMECNLPMDLEIQLMSSAGEGNLNQQQETQSPSSQFAGPGRRRPGGNSAAIDKESKQQRLDSAERYRHLLISSMNQRYRSQRAPEATVLGQVQPPACHQLFVNLVIRQSKASRLKERLDKPKEDLAGSPEAEEVADTAVKVSDLFDTISSGTTRVILLFGKPGTGKTMLMHRICQKWAEGSLHQFLLTFLFEFRQLNLISQKLTLKELLFDFSLQPEDCPDAVFQHLLENAKQVLIIFDGLDEFVGNTGVSSSPEMHPAFPRPMSISELFTDLCDGKLLPGCTVLITSRPKKCPDFLLNTVDLLAEIWGFDHEKVEEYVNHYFHEHAFKEQAIAQLKNNSKLLSMCFIPALCYIVCICLEYLLIKQLLSVELPQTMTQFYIQMLLIFISKQQKERSQRDEVQLNHYRVAILGLCELALKGLEEKKLVFYVDDIPEHVKEFASLHGLLTVFEVKRSDHRPEAGYAFVHLSLQEFFAALCVMLSKTADRNYLRKKFSLKSKWTLKNEARTEFMESFHIFLSGLSSKDCRKFLAQLSEQNEAWVQAKQAVILQSLKKLAATNLTGPKIIELCHCTYETQDLEVAQHVGSQLNFKYEFKNFRLTPLDISALVFVINCGQELTHLDFAGCPMELDCLEVLASCTNIECLSFRSRKCGDEFAAVLSRTLPKIRSLKKLELTGGNITALGLANLGQAFPHCTQLEEINLQGNRMRDQDMTKVLEVFSRMEKLKKIDLSHNDISTKAVLVLAKRAIMCPNVTELHIRGDTIIILFSGHPETVSRSASLRRKTRKENAAQMRHVMLRLQDCSLDSHHTEEITAVLRGCSQLSEVDLSGNHLGDEGCRQLVESLPEVQISKCLDLSNNHISVDGICCVLNSMNTCLNLVEIEASLHHQTAILKFEGAEAFASTQSRDTSSYGDQLGGNESQKPMVPRRIRVTDSHFPRNDLEKLCTVLKHCSRVTALDLANNSLGDQGVEKLVQFLPQLKTLSSLGLSGNQISLSTVFCLAQALSLLEHIKTVDISLGKAQLILLTFQEGVRVRNTRRSAGRSLALPQPSGSARCFRLRECMVGPEDMDKLCQILAGGTELSEIDLSKNALNDQSIQRLLTFLPRLHSLNLLSIRNNKLSPRCTLLLANSINLCERIREVEVRCSENAFLCLAKNMKIQEISCRLTSCSIGPNEIQDLCKILEQCDHLAELDLSGNQLGNEGLRCLLAHLPRLHVSHLMNLSHNNISQHGVMHLINALTTSRNVSEVQVSLCTEETSLIKFTREDEPKKILRLTKCNFQQEHSLQLCSLLEKCNYLTEYISAKNSMTMRAVENLLRALRKSLGMLRISIDEPWVCDKDLLTLLELAVQVQGNIIEITILKDKGLFKVGEEFPYRMEKMEDVVSRLNQCELEAKHLHFLQRVIEKCTQLQELRWSHIDLNNTEAATLARALLSLPELKKFELTSSTIVPIGIRQLVAGLQQCHGLEELNLGFLKLDDIAIQMLVPSICKMPSLKRLILNNNSIGNEGCIHLAEALKDTHRLEEINLSLNKFEDVGLVKIATTLLEMQNLKKINFSGNSIGPVGGEKLIEALSHCKQVEELLLARIVVGDKAAAQLSLCLPGMCHLKILHLQSNGISSLGGTQMARALVKCQQLEEISLSENNIGEEGIHALSEGLLHFPQLRRIELKLCEIGDGVSKPLVFGFSQCPFIEEIILPWNHLGDDSAFELAEILPGMTKLRILDLDKNRISARGASRLAEELTKCYGIQVIRLWNNAIAKDVEENLMRQDSRLHFSFF</sequence>
<dbReference type="SMART" id="SM00368">
    <property type="entry name" value="LRR_RI"/>
    <property type="match status" value="17"/>
</dbReference>
<dbReference type="SUPFAM" id="SSF52540">
    <property type="entry name" value="P-loop containing nucleoside triphosphate hydrolases"/>
    <property type="match status" value="1"/>
</dbReference>
<keyword evidence="1" id="KW-0433">Leucine-rich repeat</keyword>
<evidence type="ECO:0000256" key="1">
    <source>
        <dbReference type="ARBA" id="ARBA00022614"/>
    </source>
</evidence>
<dbReference type="FunFam" id="3.40.50.300:FF:001028">
    <property type="entry name" value="Class II major histocompatibility complex transactivator"/>
    <property type="match status" value="1"/>
</dbReference>